<sequence length="437" mass="48172">MPRALVQASPNLEILLDGARNSYRAGDTISGRVSRIAPLVVSHARLSIQLCGRTKSKMMVSRGQAGTSTYRGRFNLFNSERNKQDLFDGPIHIEADGGSQDWGFTLTVPLGPDPSAVVAGNDQKFSYLPLGHYDIQTHSLPPVFYISGFFITTTYHCFVEYFLEAKLHISAAGGDEQVQRAVVPLSILPLSTPDFLTEFQLTKQSFLCRISTYRFTHGEEAGGLSLAQKTREFFGSSKVPQFTFSLQVEHPVVLQVENSTSIPFRLLVLPNYDQTSEATRDSPHTVTLTSMTIEIKVSTKLICRGTLSPHTADQTRKVGADLKSAIDQRHEPIILPSGDKAEPLNVGDLLQLNLTSLTSRGVRAFPKPQTARLYPSFTTYNIKHTHKLKWTLTLMAAGVTTEVSSEADMTLLPGPLGELPPYEDNEELPPPVEKNEG</sequence>
<dbReference type="AlphaFoldDB" id="A0A4Q4TJ10"/>
<protein>
    <recommendedName>
        <fullName evidence="4">Arrestin-like N-terminal domain-containing protein</fullName>
    </recommendedName>
</protein>
<proteinExistence type="predicted"/>
<reference evidence="2 3" key="1">
    <citation type="submission" date="2018-06" db="EMBL/GenBank/DDBJ databases">
        <title>Complete Genomes of Monosporascus.</title>
        <authorList>
            <person name="Robinson A.J."/>
            <person name="Natvig D.O."/>
        </authorList>
    </citation>
    <scope>NUCLEOTIDE SEQUENCE [LARGE SCALE GENOMIC DNA]</scope>
    <source>
        <strain evidence="2 3">CBS 110550</strain>
    </source>
</reference>
<name>A0A4Q4TJ10_9PEZI</name>
<comment type="caution">
    <text evidence="2">The sequence shown here is derived from an EMBL/GenBank/DDBJ whole genome shotgun (WGS) entry which is preliminary data.</text>
</comment>
<dbReference type="InterPro" id="IPR014752">
    <property type="entry name" value="Arrestin-like_C"/>
</dbReference>
<dbReference type="OrthoDB" id="2333384at2759"/>
<evidence type="ECO:0000313" key="2">
    <source>
        <dbReference type="EMBL" id="RYP05954.1"/>
    </source>
</evidence>
<keyword evidence="3" id="KW-1185">Reference proteome</keyword>
<feature type="compositionally biased region" description="Pro residues" evidence="1">
    <location>
        <begin position="428"/>
        <end position="437"/>
    </location>
</feature>
<evidence type="ECO:0000256" key="1">
    <source>
        <dbReference type="SAM" id="MobiDB-lite"/>
    </source>
</evidence>
<feature type="region of interest" description="Disordered" evidence="1">
    <location>
        <begin position="413"/>
        <end position="437"/>
    </location>
</feature>
<accession>A0A4Q4TJ10</accession>
<evidence type="ECO:0008006" key="4">
    <source>
        <dbReference type="Google" id="ProtNLM"/>
    </source>
</evidence>
<dbReference type="EMBL" id="QJNU01000147">
    <property type="protein sequence ID" value="RYP05954.1"/>
    <property type="molecule type" value="Genomic_DNA"/>
</dbReference>
<dbReference type="Proteomes" id="UP000293360">
    <property type="component" value="Unassembled WGS sequence"/>
</dbReference>
<dbReference type="Gene3D" id="2.60.40.640">
    <property type="match status" value="1"/>
</dbReference>
<organism evidence="2 3">
    <name type="scientific">Monosporascus ibericus</name>
    <dbReference type="NCBI Taxonomy" id="155417"/>
    <lineage>
        <taxon>Eukaryota</taxon>
        <taxon>Fungi</taxon>
        <taxon>Dikarya</taxon>
        <taxon>Ascomycota</taxon>
        <taxon>Pezizomycotina</taxon>
        <taxon>Sordariomycetes</taxon>
        <taxon>Xylariomycetidae</taxon>
        <taxon>Xylariales</taxon>
        <taxon>Xylariales incertae sedis</taxon>
        <taxon>Monosporascus</taxon>
    </lineage>
</organism>
<evidence type="ECO:0000313" key="3">
    <source>
        <dbReference type="Proteomes" id="UP000293360"/>
    </source>
</evidence>
<gene>
    <name evidence="2" type="ORF">DL764_003458</name>
</gene>